<sequence length="319" mass="34640">QGRGQRPGLGARDRRRRGEHDNPRREGPRRARRCEGRPAPDTAVRAGLVRCRRHSGAHRRHATARAGGHPAGRATGTAGWGDAVSSSRPRRAAGSVPCSRRGRSTLTTGRKAVPKPRCAPRGSNRCARWLNVTGCSSRRARSRTRPDPFRAHQLSRPATAAQPNSKFLRQTPEKTDDQRRSGRGRSGKALAQVPRRSKRWPDAGVLMKPATRLSDVFSPAELARVTGLPVRQIRALIQTAAIPTVDGALVARHDAFRACRALLDRRLTGRVTGRSDTAVALLAGATARDTGRRHRRGGRGVHAAVAEAVVGKSEKTRKT</sequence>
<protein>
    <recommendedName>
        <fullName evidence="3">Helix-turn-helix domain-containing protein</fullName>
    </recommendedName>
</protein>
<evidence type="ECO:0008006" key="3">
    <source>
        <dbReference type="Google" id="ProtNLM"/>
    </source>
</evidence>
<dbReference type="AlphaFoldDB" id="B3TC77"/>
<gene>
    <name evidence="2" type="ORF">ALOHA_HF4000APKG10H12ctg3g1</name>
</gene>
<feature type="compositionally biased region" description="Basic and acidic residues" evidence="1">
    <location>
        <begin position="16"/>
        <end position="38"/>
    </location>
</feature>
<organism evidence="2">
    <name type="scientific">uncultured marine microorganism HF4000_APKG10H12</name>
    <dbReference type="NCBI Taxonomy" id="455560"/>
    <lineage>
        <taxon>unclassified sequences</taxon>
        <taxon>environmental samples</taxon>
    </lineage>
</organism>
<name>B3TC77_9ZZZZ</name>
<evidence type="ECO:0000313" key="2">
    <source>
        <dbReference type="EMBL" id="ABZ10186.1"/>
    </source>
</evidence>
<feature type="compositionally biased region" description="Basic and acidic residues" evidence="1">
    <location>
        <begin position="171"/>
        <end position="180"/>
    </location>
</feature>
<evidence type="ECO:0000256" key="1">
    <source>
        <dbReference type="SAM" id="MobiDB-lite"/>
    </source>
</evidence>
<dbReference type="EMBL" id="EU016668">
    <property type="protein sequence ID" value="ABZ10186.1"/>
    <property type="molecule type" value="Genomic_DNA"/>
</dbReference>
<accession>B3TC77</accession>
<feature type="region of interest" description="Disordered" evidence="1">
    <location>
        <begin position="1"/>
        <end position="122"/>
    </location>
</feature>
<feature type="region of interest" description="Disordered" evidence="1">
    <location>
        <begin position="135"/>
        <end position="202"/>
    </location>
</feature>
<proteinExistence type="predicted"/>
<feature type="non-terminal residue" evidence="2">
    <location>
        <position position="1"/>
    </location>
</feature>
<reference evidence="2" key="1">
    <citation type="journal article" date="2008" name="ISME J.">
        <title>Genomic patterns of recombination, clonal divergence and environment in marine microbial populations.</title>
        <authorList>
            <person name="Konstantinidis K.T."/>
            <person name="Delong E.F."/>
        </authorList>
    </citation>
    <scope>NUCLEOTIDE SEQUENCE</scope>
</reference>
<feature type="compositionally biased region" description="Low complexity" evidence="1">
    <location>
        <begin position="64"/>
        <end position="77"/>
    </location>
</feature>
<feature type="compositionally biased region" description="Basic residues" evidence="1">
    <location>
        <begin position="50"/>
        <end position="63"/>
    </location>
</feature>